<dbReference type="GO" id="GO:0003677">
    <property type="term" value="F:DNA binding"/>
    <property type="evidence" value="ECO:0007669"/>
    <property type="project" value="UniProtKB-KW"/>
</dbReference>
<evidence type="ECO:0000256" key="9">
    <source>
        <dbReference type="ARBA" id="ARBA00023163"/>
    </source>
</evidence>
<dbReference type="InterPro" id="IPR000551">
    <property type="entry name" value="MerR-type_HTH_dom"/>
</dbReference>
<comment type="function">
    <text evidence="10">Mediates the mercuric-dependent induction of mercury resistance operon. In the absence of mercury MerR represses transcription by binding tightly to the mer operator region; when mercury is present the dimeric complex binds a single ion and becomes a potent transcriptional activator, while remaining bound to the mer site.</text>
</comment>
<dbReference type="Pfam" id="PF13411">
    <property type="entry name" value="MerR_1"/>
    <property type="match status" value="1"/>
</dbReference>
<dbReference type="EMBL" id="FP475956">
    <property type="protein sequence ID" value="CAZ88471.1"/>
    <property type="molecule type" value="Genomic_DNA"/>
</dbReference>
<evidence type="ECO:0000256" key="4">
    <source>
        <dbReference type="ARBA" id="ARBA00022723"/>
    </source>
</evidence>
<dbReference type="PROSITE" id="PS50937">
    <property type="entry name" value="HTH_MERR_2"/>
    <property type="match status" value="1"/>
</dbReference>
<keyword evidence="8" id="KW-0010">Activator</keyword>
<keyword evidence="4" id="KW-0479">Metal-binding</keyword>
<evidence type="ECO:0000256" key="5">
    <source>
        <dbReference type="ARBA" id="ARBA00022914"/>
    </source>
</evidence>
<dbReference type="NCBIfam" id="TIGR02051">
    <property type="entry name" value="MerR"/>
    <property type="match status" value="1"/>
</dbReference>
<reference evidence="14" key="2">
    <citation type="journal article" date="2010" name="PLoS Genet.">
        <title>Structure, function, and evolution of the Thiomonas spp. genome.</title>
        <authorList>
            <person name="Arsene-Ploetze F."/>
            <person name="Koechler S."/>
            <person name="Marchal M."/>
            <person name="Coppee J.Y."/>
            <person name="Chandler M."/>
            <person name="Bonnefoy V."/>
            <person name="Brochier-Armanet C."/>
            <person name="Barakat M."/>
            <person name="Barbe V."/>
            <person name="Battaglia-Brunet F."/>
            <person name="Bruneel O."/>
            <person name="Bryan C.G."/>
            <person name="Cleiss-Arnold J."/>
            <person name="Cruveiller S."/>
            <person name="Erhardt M."/>
            <person name="Heinrich-Salmeron A."/>
            <person name="Hommais F."/>
            <person name="Joulian C."/>
            <person name="Krin E."/>
            <person name="Lieutaud A."/>
            <person name="Lievremont D."/>
            <person name="Michel C."/>
            <person name="Muller D."/>
            <person name="Ortet P."/>
            <person name="Proux C."/>
            <person name="Siguier P."/>
            <person name="Roche D."/>
            <person name="Rouy Z."/>
            <person name="Salvignol G."/>
            <person name="Slyemi D."/>
            <person name="Talla E."/>
            <person name="Weiss S."/>
            <person name="Weissenbach J."/>
            <person name="Medigue C."/>
            <person name="Bertin P.N."/>
        </authorList>
    </citation>
    <scope>NUCLEOTIDE SEQUENCE [LARGE SCALE GENOMIC DNA]</scope>
    <source>
        <strain evidence="14">DSM 22701 / CIP 110005 / 3As</strain>
    </source>
</reference>
<evidence type="ECO:0000313" key="15">
    <source>
        <dbReference type="Proteomes" id="UP000078599"/>
    </source>
</evidence>
<dbReference type="PANTHER" id="PTHR30204:SF69">
    <property type="entry name" value="MERR-FAMILY TRANSCRIPTIONAL REGULATOR"/>
    <property type="match status" value="1"/>
</dbReference>
<dbReference type="GO" id="GO:0003700">
    <property type="term" value="F:DNA-binding transcription factor activity"/>
    <property type="evidence" value="ECO:0007669"/>
    <property type="project" value="InterPro"/>
</dbReference>
<dbReference type="InterPro" id="IPR011794">
    <property type="entry name" value="MerR"/>
</dbReference>
<dbReference type="PROSITE" id="PS00552">
    <property type="entry name" value="HTH_MERR_1"/>
    <property type="match status" value="1"/>
</dbReference>
<evidence type="ECO:0000313" key="13">
    <source>
        <dbReference type="EMBL" id="CQR33123.1"/>
    </source>
</evidence>
<organism evidence="12 14">
    <name type="scientific">Thiomonas arsenitoxydans (strain DSM 22701 / CIP 110005 / 3As)</name>
    <dbReference type="NCBI Taxonomy" id="426114"/>
    <lineage>
        <taxon>Bacteria</taxon>
        <taxon>Pseudomonadati</taxon>
        <taxon>Pseudomonadota</taxon>
        <taxon>Betaproteobacteria</taxon>
        <taxon>Burkholderiales</taxon>
        <taxon>Thiomonas</taxon>
    </lineage>
</organism>
<dbReference type="Proteomes" id="UP000078599">
    <property type="component" value="Unassembled WGS sequence"/>
</dbReference>
<reference evidence="12" key="3">
    <citation type="submission" date="2010-07" db="EMBL/GenBank/DDBJ databases">
        <authorList>
            <person name="Genoscope - CEA"/>
        </authorList>
    </citation>
    <scope>NUCLEOTIDE SEQUENCE</scope>
    <source>
        <strain evidence="12">3As</strain>
    </source>
</reference>
<sequence>MMQLNSNGLTIGAVAKAVGVNVETIRFYQRKGLLGEPERTQGSFRHYGPGDVARLRFIKSAQGLGFSLDEIAGLLQLDDGMHCDQARELGERKLRDVRTKLDNLRRIESALAEMIRACACSDGSMSCPLIDALHGEVHAP</sequence>
<protein>
    <recommendedName>
        <fullName evidence="1">Mercuric resistance operon regulatory protein</fullName>
    </recommendedName>
</protein>
<dbReference type="EMBL" id="CTRI01000023">
    <property type="protein sequence ID" value="CQR33123.1"/>
    <property type="molecule type" value="Genomic_DNA"/>
</dbReference>
<dbReference type="CDD" id="cd04783">
    <property type="entry name" value="HTH_MerR1"/>
    <property type="match status" value="1"/>
</dbReference>
<proteinExistence type="predicted"/>
<dbReference type="AlphaFoldDB" id="D6CT52"/>
<dbReference type="Proteomes" id="UP000002372">
    <property type="component" value="Chromosome"/>
</dbReference>
<keyword evidence="6" id="KW-0805">Transcription regulation</keyword>
<name>D6CT52_THIA3</name>
<evidence type="ECO:0000259" key="11">
    <source>
        <dbReference type="PROSITE" id="PS50937"/>
    </source>
</evidence>
<evidence type="ECO:0000256" key="2">
    <source>
        <dbReference type="ARBA" id="ARBA00022466"/>
    </source>
</evidence>
<keyword evidence="2" id="KW-0475">Mercuric resistance</keyword>
<evidence type="ECO:0000256" key="1">
    <source>
        <dbReference type="ARBA" id="ARBA00017146"/>
    </source>
</evidence>
<dbReference type="KEGG" id="thi:THI_1802"/>
<dbReference type="InterPro" id="IPR047057">
    <property type="entry name" value="MerR_fam"/>
</dbReference>
<dbReference type="SMART" id="SM00422">
    <property type="entry name" value="HTH_MERR"/>
    <property type="match status" value="1"/>
</dbReference>
<dbReference type="PANTHER" id="PTHR30204">
    <property type="entry name" value="REDOX-CYCLING DRUG-SENSING TRANSCRIPTIONAL ACTIVATOR SOXR"/>
    <property type="match status" value="1"/>
</dbReference>
<dbReference type="SUPFAM" id="SSF46955">
    <property type="entry name" value="Putative DNA-binding domain"/>
    <property type="match status" value="1"/>
</dbReference>
<reference evidence="13 15" key="4">
    <citation type="submission" date="2015-03" db="EMBL/GenBank/DDBJ databases">
        <authorList>
            <person name="Regsiter A."/>
            <person name="william w."/>
        </authorList>
    </citation>
    <scope>NUCLEOTIDE SEQUENCE [LARGE SCALE GENOMIC DNA]</scope>
    <source>
        <strain evidence="13 15">CB1</strain>
    </source>
</reference>
<reference key="1">
    <citation type="submission" date="2009-07" db="EMBL/GenBank/DDBJ databases">
        <authorList>
            <person name="Genoscope - CEA"/>
        </authorList>
    </citation>
    <scope>NUCLEOTIDE SEQUENCE</scope>
    <source>
        <strain>3As</strain>
    </source>
</reference>
<accession>D6CT52</accession>
<keyword evidence="3" id="KW-0678">Repressor</keyword>
<keyword evidence="9" id="KW-0804">Transcription</keyword>
<dbReference type="Gene3D" id="1.10.1660.10">
    <property type="match status" value="1"/>
</dbReference>
<gene>
    <name evidence="12" type="primary">merR1</name>
    <name evidence="13" type="synonym">merR</name>
    <name evidence="12" type="ordered locus">THI_1802</name>
    <name evidence="13" type="ORF">THICB1_30042</name>
</gene>
<evidence type="ECO:0000313" key="12">
    <source>
        <dbReference type="EMBL" id="CAZ88471.1"/>
    </source>
</evidence>
<evidence type="ECO:0000313" key="14">
    <source>
        <dbReference type="Proteomes" id="UP000002372"/>
    </source>
</evidence>
<evidence type="ECO:0000256" key="6">
    <source>
        <dbReference type="ARBA" id="ARBA00023015"/>
    </source>
</evidence>
<evidence type="ECO:0000256" key="3">
    <source>
        <dbReference type="ARBA" id="ARBA00022491"/>
    </source>
</evidence>
<keyword evidence="7" id="KW-0238">DNA-binding</keyword>
<dbReference type="eggNOG" id="COG0789">
    <property type="taxonomic scope" value="Bacteria"/>
</dbReference>
<dbReference type="GO" id="GO:0045340">
    <property type="term" value="F:mercury ion binding"/>
    <property type="evidence" value="ECO:0007669"/>
    <property type="project" value="InterPro"/>
</dbReference>
<dbReference type="HOGENOM" id="CLU_060077_2_0_4"/>
<keyword evidence="15" id="KW-1185">Reference proteome</keyword>
<dbReference type="InterPro" id="IPR009061">
    <property type="entry name" value="DNA-bd_dom_put_sf"/>
</dbReference>
<dbReference type="GO" id="GO:0046689">
    <property type="term" value="P:response to mercury ion"/>
    <property type="evidence" value="ECO:0007669"/>
    <property type="project" value="UniProtKB-KW"/>
</dbReference>
<evidence type="ECO:0000256" key="8">
    <source>
        <dbReference type="ARBA" id="ARBA00023159"/>
    </source>
</evidence>
<keyword evidence="5" id="KW-0476">Mercury</keyword>
<evidence type="ECO:0000256" key="10">
    <source>
        <dbReference type="ARBA" id="ARBA00024874"/>
    </source>
</evidence>
<feature type="domain" description="HTH merR-type" evidence="11">
    <location>
        <begin position="8"/>
        <end position="77"/>
    </location>
</feature>
<evidence type="ECO:0000256" key="7">
    <source>
        <dbReference type="ARBA" id="ARBA00023125"/>
    </source>
</evidence>
<dbReference type="PRINTS" id="PR00040">
    <property type="entry name" value="HTHMERR"/>
</dbReference>